<feature type="domain" description="AB hydrolase-1" evidence="2">
    <location>
        <begin position="9"/>
        <end position="230"/>
    </location>
</feature>
<proteinExistence type="predicted"/>
<keyword evidence="1" id="KW-0378">Hydrolase</keyword>
<dbReference type="InterPro" id="IPR000073">
    <property type="entry name" value="AB_hydrolase_1"/>
</dbReference>
<dbReference type="Gene3D" id="3.40.50.1820">
    <property type="entry name" value="alpha/beta hydrolase"/>
    <property type="match status" value="1"/>
</dbReference>
<reference evidence="3 4" key="1">
    <citation type="submission" date="2019-07" db="EMBL/GenBank/DDBJ databases">
        <title>Whole genome shotgun sequence of Halomonas halophila NBRC 102604.</title>
        <authorList>
            <person name="Hosoyama A."/>
            <person name="Uohara A."/>
            <person name="Ohji S."/>
            <person name="Ichikawa N."/>
        </authorList>
    </citation>
    <scope>NUCLEOTIDE SEQUENCE [LARGE SCALE GENOMIC DNA]</scope>
    <source>
        <strain evidence="3 4">NBRC 102604</strain>
    </source>
</reference>
<dbReference type="Pfam" id="PF12697">
    <property type="entry name" value="Abhydrolase_6"/>
    <property type="match status" value="1"/>
</dbReference>
<dbReference type="PANTHER" id="PTHR43798">
    <property type="entry name" value="MONOACYLGLYCEROL LIPASE"/>
    <property type="match status" value="1"/>
</dbReference>
<evidence type="ECO:0000313" key="4">
    <source>
        <dbReference type="Proteomes" id="UP000321121"/>
    </source>
</evidence>
<organism evidence="3 4">
    <name type="scientific">Halomonas halophila</name>
    <dbReference type="NCBI Taxonomy" id="29573"/>
    <lineage>
        <taxon>Bacteria</taxon>
        <taxon>Pseudomonadati</taxon>
        <taxon>Pseudomonadota</taxon>
        <taxon>Gammaproteobacteria</taxon>
        <taxon>Oceanospirillales</taxon>
        <taxon>Halomonadaceae</taxon>
        <taxon>Halomonas</taxon>
    </lineage>
</organism>
<keyword evidence="4" id="KW-1185">Reference proteome</keyword>
<dbReference type="PANTHER" id="PTHR43798:SF31">
    <property type="entry name" value="AB HYDROLASE SUPERFAMILY PROTEIN YCLE"/>
    <property type="match status" value="1"/>
</dbReference>
<dbReference type="InterPro" id="IPR050266">
    <property type="entry name" value="AB_hydrolase_sf"/>
</dbReference>
<dbReference type="RefSeq" id="WP_146907928.1">
    <property type="nucleotide sequence ID" value="NZ_BJUS01000005.1"/>
</dbReference>
<sequence length="256" mass="27276">MSESADNKLVLLSGWGCDARLWQALDGHWPNGLTITTPDWPGYGERDALDDPASLDALAETMANELPSDAVWVGWSLGGLLAGALLDHLPAPRALVLLGMGERFPHPEGVSRAALAQFRKAFRRDPTGTHAHFLRWQLGGEPSPRAAHRRLRALLGDDASADTATLATGLAQLAELDNAERLASPPCLVHRLAGEADPLLAPAERQRADLRLPEAGHCPLISQPARLARALAAIAEAPGRTTLSEARAEAPLEPTP</sequence>
<dbReference type="InterPro" id="IPR029058">
    <property type="entry name" value="AB_hydrolase_fold"/>
</dbReference>
<dbReference type="EMBL" id="BJUS01000005">
    <property type="protein sequence ID" value="GEK72230.1"/>
    <property type="molecule type" value="Genomic_DNA"/>
</dbReference>
<protein>
    <recommendedName>
        <fullName evidence="2">AB hydrolase-1 domain-containing protein</fullName>
    </recommendedName>
</protein>
<dbReference type="Proteomes" id="UP000321121">
    <property type="component" value="Unassembled WGS sequence"/>
</dbReference>
<evidence type="ECO:0000256" key="1">
    <source>
        <dbReference type="ARBA" id="ARBA00022801"/>
    </source>
</evidence>
<name>A0ABQ0U1F3_9GAMM</name>
<evidence type="ECO:0000313" key="3">
    <source>
        <dbReference type="EMBL" id="GEK72230.1"/>
    </source>
</evidence>
<comment type="caution">
    <text evidence="3">The sequence shown here is derived from an EMBL/GenBank/DDBJ whole genome shotgun (WGS) entry which is preliminary data.</text>
</comment>
<accession>A0ABQ0U1F3</accession>
<gene>
    <name evidence="3" type="ORF">HHA04nite_07740</name>
</gene>
<evidence type="ECO:0000259" key="2">
    <source>
        <dbReference type="Pfam" id="PF12697"/>
    </source>
</evidence>
<dbReference type="SUPFAM" id="SSF53474">
    <property type="entry name" value="alpha/beta-Hydrolases"/>
    <property type="match status" value="1"/>
</dbReference>